<dbReference type="SUPFAM" id="SSF55347">
    <property type="entry name" value="Glyceraldehyde-3-phosphate dehydrogenase-like, C-terminal domain"/>
    <property type="match status" value="1"/>
</dbReference>
<dbReference type="InterPro" id="IPR000683">
    <property type="entry name" value="Gfo/Idh/MocA-like_OxRdtase_N"/>
</dbReference>
<comment type="similarity">
    <text evidence="1">Belongs to the Gfo/Idh/MocA family.</text>
</comment>
<dbReference type="OrthoDB" id="9783105at2"/>
<feature type="domain" description="GFO/IDH/MocA-like oxidoreductase" evidence="4">
    <location>
        <begin position="134"/>
        <end position="248"/>
    </location>
</feature>
<dbReference type="InterPro" id="IPR055170">
    <property type="entry name" value="GFO_IDH_MocA-like_dom"/>
</dbReference>
<sequence>MRKKIRWGIMGTGTIAHSFAEGWSNVLDGELYAVASRSKEKAEQFGKKYNSTKIYDSYENLVQDKDIDVIYIATPNTLHKEHILLCLNNNKAVLCEKPLTINAIEAEEIIKTAREKKLFLMEAMWSRFSPIMDKVRRWINEGVLGEIRMVKADFGFRREGPPEERKVSPSRGGGALLDVGVYPISFASMVLKKSPKNITGITSFLDTGVDEQSSMLLGYDKGEMAVLSCAINTPIPKEATIIGNKGFIHIPEFNMAKKATLSIVGKEPMTVEIPIKGNGYNYEAEEVINCLRNGKIESEIMPLDESLSIIKVMDELRRQWGLRYPTEG</sequence>
<dbReference type="Proteomes" id="UP000239614">
    <property type="component" value="Unassembled WGS sequence"/>
</dbReference>
<dbReference type="GO" id="GO:0000166">
    <property type="term" value="F:nucleotide binding"/>
    <property type="evidence" value="ECO:0007669"/>
    <property type="project" value="InterPro"/>
</dbReference>
<dbReference type="GO" id="GO:0033712">
    <property type="term" value="F:1,5-anhydro-D-fructose reductase (1,5-anhydro-D-mannitol-forming) activity"/>
    <property type="evidence" value="ECO:0007669"/>
    <property type="project" value="UniProtKB-EC"/>
</dbReference>
<dbReference type="SUPFAM" id="SSF51735">
    <property type="entry name" value="NAD(P)-binding Rossmann-fold domains"/>
    <property type="match status" value="1"/>
</dbReference>
<dbReference type="EMBL" id="PVXN01000065">
    <property type="protein sequence ID" value="PRR69417.1"/>
    <property type="molecule type" value="Genomic_DNA"/>
</dbReference>
<keyword evidence="6" id="KW-1185">Reference proteome</keyword>
<organism evidence="5 6">
    <name type="scientific">Clostridium thermopalmarium DSM 5974</name>
    <dbReference type="NCBI Taxonomy" id="1121340"/>
    <lineage>
        <taxon>Bacteria</taxon>
        <taxon>Bacillati</taxon>
        <taxon>Bacillota</taxon>
        <taxon>Clostridia</taxon>
        <taxon>Eubacteriales</taxon>
        <taxon>Clostridiaceae</taxon>
        <taxon>Clostridium</taxon>
    </lineage>
</organism>
<evidence type="ECO:0000313" key="5">
    <source>
        <dbReference type="EMBL" id="PRR69417.1"/>
    </source>
</evidence>
<name>A0A2T0ALE2_9CLOT</name>
<feature type="domain" description="Gfo/Idh/MocA-like oxidoreductase N-terminal" evidence="3">
    <location>
        <begin position="5"/>
        <end position="121"/>
    </location>
</feature>
<evidence type="ECO:0000256" key="1">
    <source>
        <dbReference type="ARBA" id="ARBA00010928"/>
    </source>
</evidence>
<dbReference type="PANTHER" id="PTHR22604:SF105">
    <property type="entry name" value="TRANS-1,2-DIHYDROBENZENE-1,2-DIOL DEHYDROGENASE"/>
    <property type="match status" value="1"/>
</dbReference>
<dbReference type="RefSeq" id="WP_106024755.1">
    <property type="nucleotide sequence ID" value="NZ_PVXN01000065.1"/>
</dbReference>
<dbReference type="Gene3D" id="3.30.360.10">
    <property type="entry name" value="Dihydrodipicolinate Reductase, domain 2"/>
    <property type="match status" value="1"/>
</dbReference>
<dbReference type="PANTHER" id="PTHR22604">
    <property type="entry name" value="OXIDOREDUCTASES"/>
    <property type="match status" value="1"/>
</dbReference>
<dbReference type="Pfam" id="PF01408">
    <property type="entry name" value="GFO_IDH_MocA"/>
    <property type="match status" value="1"/>
</dbReference>
<dbReference type="Pfam" id="PF22725">
    <property type="entry name" value="GFO_IDH_MocA_C3"/>
    <property type="match status" value="1"/>
</dbReference>
<dbReference type="InterPro" id="IPR050984">
    <property type="entry name" value="Gfo/Idh/MocA_domain"/>
</dbReference>
<comment type="caution">
    <text evidence="5">The sequence shown here is derived from an EMBL/GenBank/DDBJ whole genome shotgun (WGS) entry which is preliminary data.</text>
</comment>
<evidence type="ECO:0000259" key="3">
    <source>
        <dbReference type="Pfam" id="PF01408"/>
    </source>
</evidence>
<reference evidence="5 6" key="1">
    <citation type="submission" date="2018-03" db="EMBL/GenBank/DDBJ databases">
        <title>Genome sequence of Clostridium thermopalmarium DSM 5974.</title>
        <authorList>
            <person name="Poehlein A."/>
            <person name="Daniel R."/>
        </authorList>
    </citation>
    <scope>NUCLEOTIDE SEQUENCE [LARGE SCALE GENOMIC DNA]</scope>
    <source>
        <strain evidence="5 6">DSM 5974</strain>
    </source>
</reference>
<evidence type="ECO:0000313" key="6">
    <source>
        <dbReference type="Proteomes" id="UP000239614"/>
    </source>
</evidence>
<evidence type="ECO:0000256" key="2">
    <source>
        <dbReference type="ARBA" id="ARBA00023002"/>
    </source>
</evidence>
<dbReference type="AlphaFoldDB" id="A0A2T0ALE2"/>
<dbReference type="EC" id="1.1.1.292" evidence="5"/>
<dbReference type="InterPro" id="IPR036291">
    <property type="entry name" value="NAD(P)-bd_dom_sf"/>
</dbReference>
<dbReference type="Gene3D" id="3.40.50.720">
    <property type="entry name" value="NAD(P)-binding Rossmann-like Domain"/>
    <property type="match status" value="1"/>
</dbReference>
<keyword evidence="2 5" id="KW-0560">Oxidoreductase</keyword>
<proteinExistence type="inferred from homology"/>
<evidence type="ECO:0000259" key="4">
    <source>
        <dbReference type="Pfam" id="PF22725"/>
    </source>
</evidence>
<protein>
    <submittedName>
        <fullName evidence="5">1,5-anhydro-D-fructose reductase</fullName>
        <ecNumber evidence="5">1.1.1.292</ecNumber>
    </submittedName>
</protein>
<accession>A0A2T0ALE2</accession>
<gene>
    <name evidence="5" type="primary">afr</name>
    <name evidence="5" type="ORF">CPAL_25030</name>
</gene>